<protein>
    <recommendedName>
        <fullName evidence="3">Uracil DNA glycosylase superfamily protein</fullName>
    </recommendedName>
</protein>
<dbReference type="Proteomes" id="UP000239203">
    <property type="component" value="Unassembled WGS sequence"/>
</dbReference>
<evidence type="ECO:0008006" key="3">
    <source>
        <dbReference type="Google" id="ProtNLM"/>
    </source>
</evidence>
<dbReference type="InterPro" id="IPR036895">
    <property type="entry name" value="Uracil-DNA_glycosylase-like_sf"/>
</dbReference>
<comment type="caution">
    <text evidence="1">The sequence shown here is derived from an EMBL/GenBank/DDBJ whole genome shotgun (WGS) entry which is preliminary data.</text>
</comment>
<keyword evidence="2" id="KW-1185">Reference proteome</keyword>
<evidence type="ECO:0000313" key="2">
    <source>
        <dbReference type="Proteomes" id="UP000239203"/>
    </source>
</evidence>
<dbReference type="Gene3D" id="3.40.470.10">
    <property type="entry name" value="Uracil-DNA glycosylase-like domain"/>
    <property type="match status" value="1"/>
</dbReference>
<dbReference type="EMBL" id="PTIX01000001">
    <property type="protein sequence ID" value="PPK70846.1"/>
    <property type="molecule type" value="Genomic_DNA"/>
</dbReference>
<evidence type="ECO:0000313" key="1">
    <source>
        <dbReference type="EMBL" id="PPK70846.1"/>
    </source>
</evidence>
<accession>A0A2S6H096</accession>
<dbReference type="RefSeq" id="WP_104475705.1">
    <property type="nucleotide sequence ID" value="NZ_CP154825.1"/>
</dbReference>
<dbReference type="AlphaFoldDB" id="A0A2S6H096"/>
<name>A0A2S6H096_9PSEU</name>
<gene>
    <name evidence="1" type="ORF">CLV40_10132</name>
</gene>
<organism evidence="1 2">
    <name type="scientific">Actinokineospora auranticolor</name>
    <dbReference type="NCBI Taxonomy" id="155976"/>
    <lineage>
        <taxon>Bacteria</taxon>
        <taxon>Bacillati</taxon>
        <taxon>Actinomycetota</taxon>
        <taxon>Actinomycetes</taxon>
        <taxon>Pseudonocardiales</taxon>
        <taxon>Pseudonocardiaceae</taxon>
        <taxon>Actinokineospora</taxon>
    </lineage>
</organism>
<dbReference type="OrthoDB" id="3078588at2"/>
<proteinExistence type="predicted"/>
<sequence>MIEACTEEAWLPGTAPAVGVYPFGLPVLRRTPRLPDADRAAALVLGVYPSALHVRWRRPGHRPIASLAVDDEPTMFWTGDQTTRIDQWRRRVDWRDAWGTVGPAGPGGGSGRLVMTDVLEPLGLDPCATYFTDCVPTYFVKTGPRQTRAMNEYDRFALTTGLPLARLPRRPAKPDLVRVALRTEGRELLRQIREADAPVVITLGKEAADILAGLTGTDRVPFRVTGDYGSTRVVPLGGRELRWIPLIHPGTRHDVAWRNCHTRWVLSRR</sequence>
<reference evidence="1 2" key="1">
    <citation type="submission" date="2018-02" db="EMBL/GenBank/DDBJ databases">
        <title>Genomic Encyclopedia of Archaeal and Bacterial Type Strains, Phase II (KMG-II): from individual species to whole genera.</title>
        <authorList>
            <person name="Goeker M."/>
        </authorList>
    </citation>
    <scope>NUCLEOTIDE SEQUENCE [LARGE SCALE GENOMIC DNA]</scope>
    <source>
        <strain evidence="1 2">YU 961-1</strain>
    </source>
</reference>